<evidence type="ECO:0000313" key="1">
    <source>
        <dbReference type="EMBL" id="EWT07009.1"/>
    </source>
</evidence>
<dbReference type="Proteomes" id="UP000019494">
    <property type="component" value="Unassembled WGS sequence"/>
</dbReference>
<gene>
    <name evidence="1" type="ORF">N864_13590</name>
</gene>
<organism evidence="1 2">
    <name type="scientific">Intrasporangium chromatireducens Q5-1</name>
    <dbReference type="NCBI Taxonomy" id="584657"/>
    <lineage>
        <taxon>Bacteria</taxon>
        <taxon>Bacillati</taxon>
        <taxon>Actinomycetota</taxon>
        <taxon>Actinomycetes</taxon>
        <taxon>Micrococcales</taxon>
        <taxon>Intrasporangiaceae</taxon>
        <taxon>Intrasporangium</taxon>
    </lineage>
</organism>
<dbReference type="AlphaFoldDB" id="W9GT34"/>
<name>W9GT34_9MICO</name>
<evidence type="ECO:0000313" key="2">
    <source>
        <dbReference type="Proteomes" id="UP000019494"/>
    </source>
</evidence>
<dbReference type="RefSeq" id="WP_034714252.1">
    <property type="nucleotide sequence ID" value="NZ_AWQS01000025.1"/>
</dbReference>
<protein>
    <submittedName>
        <fullName evidence="1">Uncharacterized protein</fullName>
    </submittedName>
</protein>
<proteinExistence type="predicted"/>
<accession>W9GT34</accession>
<sequence>MDGLVLAGDVRRYHALLEHVTSSAHPALAEDLLGMTCDVEWYLGEHELLADFELHGRQSDSPTAALIRATASWSRRAQGLGQRERASFLGSHWNQWLSYRHASGHIVLRTPDGHLHLHGVTQAGVDAYYVRLHVEVSRRLHMVPNA</sequence>
<reference evidence="2" key="1">
    <citation type="submission" date="2013-08" db="EMBL/GenBank/DDBJ databases">
        <title>Intrasporangium oryzae NRRL B-24470.</title>
        <authorList>
            <person name="Liu H."/>
            <person name="Wang G."/>
        </authorList>
    </citation>
    <scope>NUCLEOTIDE SEQUENCE [LARGE SCALE GENOMIC DNA]</scope>
    <source>
        <strain evidence="2">Q5-1</strain>
    </source>
</reference>
<keyword evidence="2" id="KW-1185">Reference proteome</keyword>
<dbReference type="EMBL" id="AWQS01000025">
    <property type="protein sequence ID" value="EWT07009.1"/>
    <property type="molecule type" value="Genomic_DNA"/>
</dbReference>
<comment type="caution">
    <text evidence="1">The sequence shown here is derived from an EMBL/GenBank/DDBJ whole genome shotgun (WGS) entry which is preliminary data.</text>
</comment>